<accession>A0A2H1W8W7</accession>
<dbReference type="GO" id="GO:0006777">
    <property type="term" value="P:Mo-molybdopterin cofactor biosynthetic process"/>
    <property type="evidence" value="ECO:0007669"/>
    <property type="project" value="UniProtKB-KW"/>
</dbReference>
<dbReference type="Pfam" id="PF00581">
    <property type="entry name" value="Rhodanese"/>
    <property type="match status" value="1"/>
</dbReference>
<name>A0A2H1W8W7_SPOFR</name>
<dbReference type="InterPro" id="IPR000594">
    <property type="entry name" value="ThiF_NAD_FAD-bd"/>
</dbReference>
<dbReference type="Gene3D" id="3.40.250.10">
    <property type="entry name" value="Rhodanese-like domain"/>
    <property type="match status" value="1"/>
</dbReference>
<evidence type="ECO:0000256" key="6">
    <source>
        <dbReference type="SAM" id="Coils"/>
    </source>
</evidence>
<dbReference type="GO" id="GO:0002143">
    <property type="term" value="P:tRNA wobble position uridine thiolation"/>
    <property type="evidence" value="ECO:0007669"/>
    <property type="project" value="TreeGrafter"/>
</dbReference>
<dbReference type="SUPFAM" id="SSF69572">
    <property type="entry name" value="Activating enzymes of the ubiquitin-like proteins"/>
    <property type="match status" value="1"/>
</dbReference>
<dbReference type="FunFam" id="3.40.50.720:FF:000033">
    <property type="entry name" value="Adenylyltransferase and sulfurtransferase MOCS3"/>
    <property type="match status" value="1"/>
</dbReference>
<evidence type="ECO:0000259" key="7">
    <source>
        <dbReference type="PROSITE" id="PS50206"/>
    </source>
</evidence>
<dbReference type="GO" id="GO:0032447">
    <property type="term" value="P:protein urmylation"/>
    <property type="evidence" value="ECO:0007669"/>
    <property type="project" value="TreeGrafter"/>
</dbReference>
<dbReference type="GO" id="GO:0004792">
    <property type="term" value="F:thiosulfate-cyanide sulfurtransferase activity"/>
    <property type="evidence" value="ECO:0007669"/>
    <property type="project" value="TreeGrafter"/>
</dbReference>
<dbReference type="InterPro" id="IPR036873">
    <property type="entry name" value="Rhodanese-like_dom_sf"/>
</dbReference>
<organism evidence="8">
    <name type="scientific">Spodoptera frugiperda</name>
    <name type="common">Fall armyworm</name>
    <dbReference type="NCBI Taxonomy" id="7108"/>
    <lineage>
        <taxon>Eukaryota</taxon>
        <taxon>Metazoa</taxon>
        <taxon>Ecdysozoa</taxon>
        <taxon>Arthropoda</taxon>
        <taxon>Hexapoda</taxon>
        <taxon>Insecta</taxon>
        <taxon>Pterygota</taxon>
        <taxon>Neoptera</taxon>
        <taxon>Endopterygota</taxon>
        <taxon>Lepidoptera</taxon>
        <taxon>Glossata</taxon>
        <taxon>Ditrysia</taxon>
        <taxon>Noctuoidea</taxon>
        <taxon>Noctuidae</taxon>
        <taxon>Amphipyrinae</taxon>
        <taxon>Spodoptera</taxon>
    </lineage>
</organism>
<sequence length="741" mass="84515">MERLCTLENEIKELRQKLKEKEDEMSKIRRELFGAQGDFRAWIPGQDQLETSFTDAGTVQCGTLPKWAIERYSRQILLKDIGVHGQMKICQAKVLIVGAGGLGCPSAMYLAAAGVGEIGIIDYDVVEITNIHRQVLHFEQDENVSKAESAASTLRSINSRIKVTPYNLQLDSKNAMDIASQYDVILDCTDNVPTRYMLSDLSCFIKKPLISGSALKMEGQLTIYGYRSESHKDDKGSSYQGPCYRCVFPTPPSPDVVGSCSAHGVAGPVPGVIGILQAMEALKIILDMSPDKLLVERMLIFDAEDMTTRTVRLRKRNPSCATCSDNPTVTQLVDYEAYCSAPANDKKKHEARLRTERRIEEKIKRMTGQSYFGFRTHKEGTQKKWIQDVQKSERRLGPSCNSDFCARSNRRYCKKLTDMDRMEIFQKFWKLEWVEKKNYVRSLIDLVPVKRRRICLKNVQCRKVDSKVYNLFFNSEKVEVCRVTFLNTLGIKEAMVRCWLAQKPMKKTVKNRFKSQNLIDYIDKLPIIDSKCPICLDSGSSVKYVDLNVKNQFHLYKIYVNDTLSKNLKPASRKTFSKVLSVKNLRIFKPKNERDVCDLVQEHNDSRNYNFNDDFYHNDLSLKILPQENRITASQVFELMGKGSPLVIDVRAGPEYQMCHVLNTDNRPIDGLRGSNLDQLVGQVEESRDPVIFICRRGNDSQIAAKLVLDRLPEVHRSKVKDMTGGLHAWAAQVDNNFPVY</sequence>
<evidence type="ECO:0000256" key="3">
    <source>
        <dbReference type="ARBA" id="ARBA00022840"/>
    </source>
</evidence>
<dbReference type="Gene3D" id="3.40.50.720">
    <property type="entry name" value="NAD(P)-binding Rossmann-like Domain"/>
    <property type="match status" value="1"/>
</dbReference>
<dbReference type="GO" id="GO:0005524">
    <property type="term" value="F:ATP binding"/>
    <property type="evidence" value="ECO:0007669"/>
    <property type="project" value="UniProtKB-KW"/>
</dbReference>
<feature type="coiled-coil region" evidence="6">
    <location>
        <begin position="4"/>
        <end position="38"/>
    </location>
</feature>
<dbReference type="PANTHER" id="PTHR10953:SF102">
    <property type="entry name" value="ADENYLYLTRANSFERASE AND SULFURTRANSFERASE MOCS3"/>
    <property type="match status" value="1"/>
</dbReference>
<reference evidence="8" key="1">
    <citation type="submission" date="2016-07" db="EMBL/GenBank/DDBJ databases">
        <authorList>
            <person name="Bretaudeau A."/>
        </authorList>
    </citation>
    <scope>NUCLEOTIDE SEQUENCE</scope>
    <source>
        <strain evidence="8">Rice</strain>
        <tissue evidence="8">Whole body</tissue>
    </source>
</reference>
<keyword evidence="4" id="KW-0501">Molybdenum cofactor biosynthesis</keyword>
<dbReference type="SUPFAM" id="SSF52821">
    <property type="entry name" value="Rhodanese/Cell cycle control phosphatase"/>
    <property type="match status" value="1"/>
</dbReference>
<evidence type="ECO:0000256" key="2">
    <source>
        <dbReference type="ARBA" id="ARBA00022741"/>
    </source>
</evidence>
<gene>
    <name evidence="8" type="ORF">SFRICE_017542</name>
</gene>
<keyword evidence="1" id="KW-0808">Transferase</keyword>
<protein>
    <recommendedName>
        <fullName evidence="5">Ubiquitin activating enzyme 4</fullName>
    </recommendedName>
</protein>
<evidence type="ECO:0000256" key="4">
    <source>
        <dbReference type="ARBA" id="ARBA00023150"/>
    </source>
</evidence>
<evidence type="ECO:0000256" key="1">
    <source>
        <dbReference type="ARBA" id="ARBA00022679"/>
    </source>
</evidence>
<dbReference type="InterPro" id="IPR001763">
    <property type="entry name" value="Rhodanese-like_dom"/>
</dbReference>
<dbReference type="AlphaFoldDB" id="A0A2H1W8W7"/>
<dbReference type="InterPro" id="IPR045886">
    <property type="entry name" value="ThiF/MoeB/HesA"/>
</dbReference>
<dbReference type="EMBL" id="ODYU01007055">
    <property type="protein sequence ID" value="SOQ49487.1"/>
    <property type="molecule type" value="Genomic_DNA"/>
</dbReference>
<dbReference type="GO" id="GO:0042292">
    <property type="term" value="F:URM1 activating enzyme activity"/>
    <property type="evidence" value="ECO:0007669"/>
    <property type="project" value="TreeGrafter"/>
</dbReference>
<evidence type="ECO:0000313" key="8">
    <source>
        <dbReference type="EMBL" id="SOQ49487.1"/>
    </source>
</evidence>
<dbReference type="PROSITE" id="PS50206">
    <property type="entry name" value="RHODANESE_3"/>
    <property type="match status" value="1"/>
</dbReference>
<dbReference type="Pfam" id="PF00899">
    <property type="entry name" value="ThiF"/>
    <property type="match status" value="1"/>
</dbReference>
<dbReference type="InterPro" id="IPR035985">
    <property type="entry name" value="Ubiquitin-activating_enz"/>
</dbReference>
<feature type="domain" description="Rhodanese" evidence="7">
    <location>
        <begin position="641"/>
        <end position="739"/>
    </location>
</feature>
<keyword evidence="2" id="KW-0547">Nucleotide-binding</keyword>
<dbReference type="SMART" id="SM00450">
    <property type="entry name" value="RHOD"/>
    <property type="match status" value="1"/>
</dbReference>
<dbReference type="CDD" id="cd00757">
    <property type="entry name" value="ThiF_MoeB_HesA_family"/>
    <property type="match status" value="1"/>
</dbReference>
<dbReference type="GO" id="GO:0016779">
    <property type="term" value="F:nucleotidyltransferase activity"/>
    <property type="evidence" value="ECO:0007669"/>
    <property type="project" value="TreeGrafter"/>
</dbReference>
<dbReference type="GO" id="GO:0005737">
    <property type="term" value="C:cytoplasm"/>
    <property type="evidence" value="ECO:0007669"/>
    <property type="project" value="TreeGrafter"/>
</dbReference>
<keyword evidence="3" id="KW-0067">ATP-binding</keyword>
<dbReference type="PANTHER" id="PTHR10953">
    <property type="entry name" value="UBIQUITIN-ACTIVATING ENZYME E1"/>
    <property type="match status" value="1"/>
</dbReference>
<keyword evidence="6" id="KW-0175">Coiled coil</keyword>
<proteinExistence type="predicted"/>
<evidence type="ECO:0000256" key="5">
    <source>
        <dbReference type="ARBA" id="ARBA00030971"/>
    </source>
</evidence>